<name>A0A1N6DBE3_9BACT</name>
<dbReference type="STRING" id="536979.SAMN04488055_0570"/>
<dbReference type="Pfam" id="PF16407">
    <property type="entry name" value="PKD_2"/>
    <property type="match status" value="1"/>
</dbReference>
<evidence type="ECO:0000313" key="2">
    <source>
        <dbReference type="Proteomes" id="UP000185003"/>
    </source>
</evidence>
<dbReference type="PROSITE" id="PS51257">
    <property type="entry name" value="PROKAR_LIPOPROTEIN"/>
    <property type="match status" value="1"/>
</dbReference>
<keyword evidence="2" id="KW-1185">Reference proteome</keyword>
<dbReference type="InterPro" id="IPR032183">
    <property type="entry name" value="PKD-like"/>
</dbReference>
<proteinExistence type="predicted"/>
<gene>
    <name evidence="1" type="ORF">SAMN04488055_0570</name>
</gene>
<dbReference type="RefSeq" id="WP_074237693.1">
    <property type="nucleotide sequence ID" value="NZ_FSRA01000001.1"/>
</dbReference>
<dbReference type="Proteomes" id="UP000185003">
    <property type="component" value="Unassembled WGS sequence"/>
</dbReference>
<sequence length="471" mass="53161">MKKYSLYILLFILGACAKDKGNYDYINIPDPTVKGLDTAYAAIVGDSLIITPEVLLKSGKNDYSCFWKIDVPEKAMSVDYEGQSLRIIFGLGANRYNALLKVKDNNTGQMYFFKFIIKGQTQFTRGVLVLSNENNRTVLTFIKPDGTVQPDIYDAINKEVLPGGAMQLVPIRNQFYMNQLSYFWITYTGGTTGAVQIDANTLQRSKYLADNFYTAPSVLKVNSFLNMINGVTTAILNGKMYIGATETAPFWPYYGYWGVPVDGNYQLHPNVLHNLYERPNDGYFFGFEATKKQFLRFSTNTFFDTSYNVLGNTSFDPKNLKMDLIYMTRFTDNEFYAMMDSVGKKIELKFGLDFNADKRTFTPSYKREFPAANLLMPDTKWQSSPIGVIFFSSNDKIYRYNPINSEVKALDAAFGGKKVTMLKVLNGGNLLVAGVEGSIYYLDTSVGHNGENPQQVNNIPGQPVDVYIREN</sequence>
<dbReference type="AlphaFoldDB" id="A0A1N6DBE3"/>
<dbReference type="EMBL" id="FSRA01000001">
    <property type="protein sequence ID" value="SIN68067.1"/>
    <property type="molecule type" value="Genomic_DNA"/>
</dbReference>
<organism evidence="1 2">
    <name type="scientific">Chitinophaga niabensis</name>
    <dbReference type="NCBI Taxonomy" id="536979"/>
    <lineage>
        <taxon>Bacteria</taxon>
        <taxon>Pseudomonadati</taxon>
        <taxon>Bacteroidota</taxon>
        <taxon>Chitinophagia</taxon>
        <taxon>Chitinophagales</taxon>
        <taxon>Chitinophagaceae</taxon>
        <taxon>Chitinophaga</taxon>
    </lineage>
</organism>
<accession>A0A1N6DBE3</accession>
<reference evidence="1 2" key="1">
    <citation type="submission" date="2016-11" db="EMBL/GenBank/DDBJ databases">
        <authorList>
            <person name="Jaros S."/>
            <person name="Januszkiewicz K."/>
            <person name="Wedrychowicz H."/>
        </authorList>
    </citation>
    <scope>NUCLEOTIDE SEQUENCE [LARGE SCALE GENOMIC DNA]</scope>
    <source>
        <strain evidence="1 2">DSM 24787</strain>
    </source>
</reference>
<dbReference type="OrthoDB" id="1095195at2"/>
<evidence type="ECO:0000313" key="1">
    <source>
        <dbReference type="EMBL" id="SIN68067.1"/>
    </source>
</evidence>
<protein>
    <submittedName>
        <fullName evidence="1">PKD-like family protein</fullName>
    </submittedName>
</protein>